<keyword evidence="7" id="KW-1015">Disulfide bond</keyword>
<comment type="similarity">
    <text evidence="2">Belongs to the hepcidin family.</text>
</comment>
<keyword evidence="3" id="KW-0964">Secreted</keyword>
<evidence type="ECO:0000256" key="5">
    <source>
        <dbReference type="ARBA" id="ARBA00022702"/>
    </source>
</evidence>
<sequence>MKTCVVAVALAVVLALICIQESSAVPITDVRTFTRTMRLLTARVWSECEDILFLNLTKKIHQQVRELEAPLSDHNDQFEFEVAPVDSDIVRFIPNIRRIVREVIGRTPAYTEPLVLFVGFRRGHVRQSVAVAVVLAFIWMQESAATFHGMPSNRQKRGMKCKFCCNCCNMNGCGMCCDF</sequence>
<dbReference type="GO" id="GO:0005179">
    <property type="term" value="F:hormone activity"/>
    <property type="evidence" value="ECO:0007669"/>
    <property type="project" value="UniProtKB-KW"/>
</dbReference>
<evidence type="ECO:0000256" key="6">
    <source>
        <dbReference type="ARBA" id="ARBA00023022"/>
    </source>
</evidence>
<dbReference type="Pfam" id="PF06446">
    <property type="entry name" value="Hepcidin"/>
    <property type="match status" value="1"/>
</dbReference>
<comment type="subcellular location">
    <subcellularLocation>
        <location evidence="1">Secreted</location>
    </subcellularLocation>
</comment>
<keyword evidence="5" id="KW-0372">Hormone</keyword>
<evidence type="ECO:0000256" key="4">
    <source>
        <dbReference type="ARBA" id="ARBA00022529"/>
    </source>
</evidence>
<dbReference type="AlphaFoldDB" id="A0A6A4TGI9"/>
<keyword evidence="6" id="KW-0044">Antibiotic</keyword>
<feature type="chain" id="PRO_5025633122" description="Hepcidin-like" evidence="8">
    <location>
        <begin position="25"/>
        <end position="179"/>
    </location>
</feature>
<protein>
    <recommendedName>
        <fullName evidence="11">Hepcidin-like</fullName>
    </recommendedName>
</protein>
<dbReference type="Proteomes" id="UP000438429">
    <property type="component" value="Unassembled WGS sequence"/>
</dbReference>
<reference evidence="9 10" key="1">
    <citation type="submission" date="2019-06" db="EMBL/GenBank/DDBJ databases">
        <title>Draft genomes of female and male turbot (Scophthalmus maximus).</title>
        <authorList>
            <person name="Xu H."/>
            <person name="Xu X.-W."/>
            <person name="Shao C."/>
            <person name="Chen S."/>
        </authorList>
    </citation>
    <scope>NUCLEOTIDE SEQUENCE [LARGE SCALE GENOMIC DNA]</scope>
    <source>
        <strain evidence="9">Ysfricsl-2016a</strain>
        <tissue evidence="9">Blood</tissue>
    </source>
</reference>
<organism evidence="9 10">
    <name type="scientific">Scophthalmus maximus</name>
    <name type="common">Turbot</name>
    <name type="synonym">Psetta maxima</name>
    <dbReference type="NCBI Taxonomy" id="52904"/>
    <lineage>
        <taxon>Eukaryota</taxon>
        <taxon>Metazoa</taxon>
        <taxon>Chordata</taxon>
        <taxon>Craniata</taxon>
        <taxon>Vertebrata</taxon>
        <taxon>Euteleostomi</taxon>
        <taxon>Actinopterygii</taxon>
        <taxon>Neopterygii</taxon>
        <taxon>Teleostei</taxon>
        <taxon>Neoteleostei</taxon>
        <taxon>Acanthomorphata</taxon>
        <taxon>Carangaria</taxon>
        <taxon>Pleuronectiformes</taxon>
        <taxon>Pleuronectoidei</taxon>
        <taxon>Scophthalmidae</taxon>
        <taxon>Scophthalmus</taxon>
    </lineage>
</organism>
<proteinExistence type="inferred from homology"/>
<evidence type="ECO:0000256" key="3">
    <source>
        <dbReference type="ARBA" id="ARBA00022525"/>
    </source>
</evidence>
<evidence type="ECO:0000256" key="1">
    <source>
        <dbReference type="ARBA" id="ARBA00004613"/>
    </source>
</evidence>
<keyword evidence="4" id="KW-0929">Antimicrobial</keyword>
<gene>
    <name evidence="9" type="ORF">F2P81_001592</name>
</gene>
<keyword evidence="8" id="KW-0732">Signal</keyword>
<dbReference type="InterPro" id="IPR010500">
    <property type="entry name" value="Hepcidin"/>
</dbReference>
<feature type="signal peptide" evidence="8">
    <location>
        <begin position="1"/>
        <end position="24"/>
    </location>
</feature>
<evidence type="ECO:0000256" key="2">
    <source>
        <dbReference type="ARBA" id="ARBA00008022"/>
    </source>
</evidence>
<evidence type="ECO:0000313" key="10">
    <source>
        <dbReference type="Proteomes" id="UP000438429"/>
    </source>
</evidence>
<evidence type="ECO:0000313" key="9">
    <source>
        <dbReference type="EMBL" id="KAF0045063.1"/>
    </source>
</evidence>
<dbReference type="GO" id="GO:0005576">
    <property type="term" value="C:extracellular region"/>
    <property type="evidence" value="ECO:0007669"/>
    <property type="project" value="UniProtKB-SubCell"/>
</dbReference>
<dbReference type="GO" id="GO:0042742">
    <property type="term" value="P:defense response to bacterium"/>
    <property type="evidence" value="ECO:0007669"/>
    <property type="project" value="UniProtKB-KW"/>
</dbReference>
<evidence type="ECO:0000256" key="7">
    <source>
        <dbReference type="ARBA" id="ARBA00023157"/>
    </source>
</evidence>
<accession>A0A6A4TGI9</accession>
<comment type="caution">
    <text evidence="9">The sequence shown here is derived from an EMBL/GenBank/DDBJ whole genome shotgun (WGS) entry which is preliminary data.</text>
</comment>
<dbReference type="EMBL" id="VEVO01000002">
    <property type="protein sequence ID" value="KAF0045063.1"/>
    <property type="molecule type" value="Genomic_DNA"/>
</dbReference>
<name>A0A6A4TGI9_SCOMX</name>
<evidence type="ECO:0000256" key="8">
    <source>
        <dbReference type="SAM" id="SignalP"/>
    </source>
</evidence>
<evidence type="ECO:0008006" key="11">
    <source>
        <dbReference type="Google" id="ProtNLM"/>
    </source>
</evidence>
<dbReference type="GO" id="GO:0006879">
    <property type="term" value="P:intracellular iron ion homeostasis"/>
    <property type="evidence" value="ECO:0007669"/>
    <property type="project" value="InterPro"/>
</dbReference>